<organism evidence="1 2">
    <name type="scientific">Neisseria chenwenguii</name>
    <dbReference type="NCBI Taxonomy" id="1853278"/>
    <lineage>
        <taxon>Bacteria</taxon>
        <taxon>Pseudomonadati</taxon>
        <taxon>Pseudomonadota</taxon>
        <taxon>Betaproteobacteria</taxon>
        <taxon>Neisseriales</taxon>
        <taxon>Neisseriaceae</taxon>
        <taxon>Neisseria</taxon>
    </lineage>
</organism>
<reference evidence="1 2" key="1">
    <citation type="submission" date="2017-06" db="EMBL/GenBank/DDBJ databases">
        <title>Neisseria chenwenguii sp. nov., isolated from the intestinal contents of Tibetan Plateau Pika in Yushu, Qinghai Province, China.</title>
        <authorList>
            <person name="Zhang G."/>
        </authorList>
    </citation>
    <scope>NUCLEOTIDE SEQUENCE [LARGE SCALE GENOMIC DNA]</scope>
    <source>
        <strain evidence="1 2">10023</strain>
    </source>
</reference>
<dbReference type="EMBL" id="CP022278">
    <property type="protein sequence ID" value="ASK28317.1"/>
    <property type="molecule type" value="Genomic_DNA"/>
</dbReference>
<evidence type="ECO:0000313" key="2">
    <source>
        <dbReference type="Proteomes" id="UP000198238"/>
    </source>
</evidence>
<keyword evidence="2" id="KW-1185">Reference proteome</keyword>
<sequence length="536" mass="59121">MKKFLIPTVAAIAVAAAAVGLGTPYYFGIKAEESLTAQQKLLNESGFLTVESHKYERGWFSATETMVVRVKPTLLLNTQKYLPDNLKTVLIEPVTIVNHVKHGPFAGGFGTRAQVETEFKYSPETTKALARFFGTETPLKMTNTIHFNGNGVMKMEMPAFDYEELSGIKIQWKGLSGETAYDDGFKSYKHDYAAPSLQVKLADKGDVTMENLSFQSETTEGQNKIALGKSSIAVDKFMLQWKEGIDYNLKLNELVNMVTNLQIGAFINPTGTIAPSKIEVNKLKFDTNTAESGKFINSEGRFQFETLAYGEDKYGPLDINISAEHLDAAGLTTLKAKLAEVAGKEMSEEQIQDELIQTVKTKASGLFTQNPVLNVKTFKFTMPHGLVDVSGKLAFNGLTQKDLDSLDGMLKKTQADFKLQVPQKLIESLAANQAQSLFSINPEDEAAGQADIEDINETLRMMVDSTIQSMAAEQYLTVTNGNINTHLTLKNNELKLNGKVLENEEEIDIGDESLFNENEEAVKQEAAEQESAKSKP</sequence>
<protein>
    <recommendedName>
        <fullName evidence="3">DUF945 domain-containing protein</fullName>
    </recommendedName>
</protein>
<dbReference type="KEGG" id="nei:BG910_11740"/>
<dbReference type="InterPro" id="IPR010352">
    <property type="entry name" value="DUF945"/>
</dbReference>
<evidence type="ECO:0000313" key="1">
    <source>
        <dbReference type="EMBL" id="ASK28317.1"/>
    </source>
</evidence>
<evidence type="ECO:0008006" key="3">
    <source>
        <dbReference type="Google" id="ProtNLM"/>
    </source>
</evidence>
<gene>
    <name evidence="1" type="ORF">BG910_11740</name>
</gene>
<name>A0A220S4E8_9NEIS</name>
<proteinExistence type="predicted"/>
<accession>A0A220S4E8</accession>
<dbReference type="Proteomes" id="UP000198238">
    <property type="component" value="Chromosome"/>
</dbReference>
<dbReference type="Pfam" id="PF06097">
    <property type="entry name" value="DUF945"/>
    <property type="match status" value="1"/>
</dbReference>
<dbReference type="AlphaFoldDB" id="A0A220S4E8"/>
<dbReference type="RefSeq" id="WP_089037006.1">
    <property type="nucleotide sequence ID" value="NZ_CP022278.1"/>
</dbReference>